<dbReference type="OrthoDB" id="3855131at2"/>
<protein>
    <submittedName>
        <fullName evidence="1">Uncharacterized protein</fullName>
    </submittedName>
</protein>
<dbReference type="RefSeq" id="WP_133259835.1">
    <property type="nucleotide sequence ID" value="NZ_QKYN01000027.1"/>
</dbReference>
<dbReference type="Proteomes" id="UP000248889">
    <property type="component" value="Unassembled WGS sequence"/>
</dbReference>
<proteinExistence type="predicted"/>
<gene>
    <name evidence="1" type="ORF">DN069_06510</name>
</gene>
<evidence type="ECO:0000313" key="1">
    <source>
        <dbReference type="EMBL" id="RAG86458.1"/>
    </source>
</evidence>
<comment type="caution">
    <text evidence="1">The sequence shown here is derived from an EMBL/GenBank/DDBJ whole genome shotgun (WGS) entry which is preliminary data.</text>
</comment>
<evidence type="ECO:0000313" key="2">
    <source>
        <dbReference type="Proteomes" id="UP000248889"/>
    </source>
</evidence>
<organism evidence="1 2">
    <name type="scientific">Streptacidiphilus pinicola</name>
    <dbReference type="NCBI Taxonomy" id="2219663"/>
    <lineage>
        <taxon>Bacteria</taxon>
        <taxon>Bacillati</taxon>
        <taxon>Actinomycetota</taxon>
        <taxon>Actinomycetes</taxon>
        <taxon>Kitasatosporales</taxon>
        <taxon>Streptomycetaceae</taxon>
        <taxon>Streptacidiphilus</taxon>
    </lineage>
</organism>
<sequence>MTVVEQATGRCTGCGGFPVRGELLNEVETSSAPFWTNVRCAGCTRPSMRPSTAPTGFHARRGCDR</sequence>
<keyword evidence="2" id="KW-1185">Reference proteome</keyword>
<accession>A0A2X0JFR7</accession>
<dbReference type="AlphaFoldDB" id="A0A2X0JFR7"/>
<reference evidence="1 2" key="1">
    <citation type="submission" date="2018-06" db="EMBL/GenBank/DDBJ databases">
        <title>Streptacidiphilus pinicola sp. nov., isolated from pine grove soil.</title>
        <authorList>
            <person name="Roh S.G."/>
            <person name="Park S."/>
            <person name="Kim M.-K."/>
            <person name="Yun B.-R."/>
            <person name="Park J."/>
            <person name="Kim M.J."/>
            <person name="Kim Y.S."/>
            <person name="Kim S.B."/>
        </authorList>
    </citation>
    <scope>NUCLEOTIDE SEQUENCE [LARGE SCALE GENOMIC DNA]</scope>
    <source>
        <strain evidence="1 2">MMS16-CNU450</strain>
    </source>
</reference>
<dbReference type="EMBL" id="QKYN01000027">
    <property type="protein sequence ID" value="RAG86458.1"/>
    <property type="molecule type" value="Genomic_DNA"/>
</dbReference>
<name>A0A2X0JFR7_9ACTN</name>